<proteinExistence type="predicted"/>
<accession>A0A2T2YFC4</accession>
<evidence type="ECO:0000313" key="2">
    <source>
        <dbReference type="Proteomes" id="UP000240357"/>
    </source>
</evidence>
<evidence type="ECO:0000313" key="1">
    <source>
        <dbReference type="EMBL" id="PSR54210.1"/>
    </source>
</evidence>
<dbReference type="EMBL" id="PYFT01000001">
    <property type="protein sequence ID" value="PSR54210.1"/>
    <property type="molecule type" value="Genomic_DNA"/>
</dbReference>
<reference evidence="1 2" key="1">
    <citation type="submission" date="2018-03" db="EMBL/GenBank/DDBJ databases">
        <title>Adhaeribacter sp. HMF7605 Genome sequencing and assembly.</title>
        <authorList>
            <person name="Kang H."/>
            <person name="Kang J."/>
            <person name="Cha I."/>
            <person name="Kim H."/>
            <person name="Joh K."/>
        </authorList>
    </citation>
    <scope>NUCLEOTIDE SEQUENCE [LARGE SCALE GENOMIC DNA]</scope>
    <source>
        <strain evidence="1 2">HMF7605</strain>
    </source>
</reference>
<keyword evidence="2" id="KW-1185">Reference proteome</keyword>
<sequence>MKLASCDPRVNRLPIPEEPAEEIKKPLDQFETYEVFQQKKPNTPYGYVGPVHAPNLEMAFVFAKEHYSRRATCKGLWLAPTSAIHVSFFTDDNQSVYDVLRPTTAEDNKQQLEAYEIFHLKKRGKAHAHVGTVQAYSPETAQQAAKENFAQEPCVNIWVVRTADLYRTDPADEEIWLNTPEKKYREAAAYKVMEKINQFKQLHSSHR</sequence>
<protein>
    <submittedName>
        <fullName evidence="1">Phenylacetic acid degradation b</fullName>
    </submittedName>
</protein>
<dbReference type="Proteomes" id="UP000240357">
    <property type="component" value="Unassembled WGS sequence"/>
</dbReference>
<organism evidence="1 2">
    <name type="scientific">Adhaeribacter arboris</name>
    <dbReference type="NCBI Taxonomy" id="2072846"/>
    <lineage>
        <taxon>Bacteria</taxon>
        <taxon>Pseudomonadati</taxon>
        <taxon>Bacteroidota</taxon>
        <taxon>Cytophagia</taxon>
        <taxon>Cytophagales</taxon>
        <taxon>Hymenobacteraceae</taxon>
        <taxon>Adhaeribacter</taxon>
    </lineage>
</organism>
<comment type="caution">
    <text evidence="1">The sequence shown here is derived from an EMBL/GenBank/DDBJ whole genome shotgun (WGS) entry which is preliminary data.</text>
</comment>
<name>A0A2T2YFC4_9BACT</name>
<dbReference type="InterPro" id="IPR009359">
    <property type="entry name" value="PaaB"/>
</dbReference>
<dbReference type="RefSeq" id="WP_106929670.1">
    <property type="nucleotide sequence ID" value="NZ_PYFT01000001.1"/>
</dbReference>
<dbReference type="Gene3D" id="3.10.20.520">
    <property type="entry name" value="Phenylacetic acid degradation B"/>
    <property type="match status" value="2"/>
</dbReference>
<gene>
    <name evidence="1" type="ORF">AHMF7605_12100</name>
</gene>
<dbReference type="AlphaFoldDB" id="A0A2T2YFC4"/>
<dbReference type="Pfam" id="PF06243">
    <property type="entry name" value="PaaB"/>
    <property type="match status" value="2"/>
</dbReference>
<dbReference type="OrthoDB" id="8593533at2"/>
<dbReference type="InterPro" id="IPR038693">
    <property type="entry name" value="PaaB_sf"/>
</dbReference>